<dbReference type="InterPro" id="IPR004146">
    <property type="entry name" value="DC1"/>
</dbReference>
<name>A0A2N9E1Z0_FAGSY</name>
<dbReference type="SMART" id="SM00109">
    <property type="entry name" value="C1"/>
    <property type="match status" value="3"/>
</dbReference>
<evidence type="ECO:0000313" key="7">
    <source>
        <dbReference type="EMBL" id="SPD16816.1"/>
    </source>
</evidence>
<sequence length="541" mass="63738">MEIQHFCHDEHPLVFNEDERSRRRCWGCYETVLGPSYSCIQCKDFYHHKSCAELPHELHHPLHPKHPLILFEEWKYFYNKEYSKCEVCKKYLGQYSYGCSDCNFNLHNRCASLPLTMETGVHDHPLTCLWKLVKFTCDLCGKVGNVAPYQCASCHFWIHKSCGSCLRRVKVIRHKHPLNLIHSLQVNQSISRFCQLCVQKVDTDYGLYYCSICDFVVHLDCAMYERNREELKDEEFENEDSELDEAVDLETYKVKKIILGEDGTEIATEIEHFTHEHDLKLIDEVLNNEKCNGCTRAILPPFYSCSKCSFFLHKSCVELSRKIERHPLHRHAVILLANQPSKRFWCDACGQICNGFTYRCEKCDFDLDVQCSLNLDIVIHEGHEHRLILSNTPYKQKCNCCDNERYQVFRCTTCEFALDFKCATLPLSTRYKQHDHPFKLCYTPEDDSGEYYCDICEEERDPQHWYYYCAKCNYLAHPECILGKYPNYKFGGAYTFDCHEHPLTFIEKTKDHPPCDKCHQPCTELIHQCVQCNFNMHPYCL</sequence>
<reference evidence="6" key="1">
    <citation type="submission" date="2018-02" db="EMBL/GenBank/DDBJ databases">
        <authorList>
            <person name="Cohen D.B."/>
            <person name="Kent A.D."/>
        </authorList>
    </citation>
    <scope>NUCLEOTIDE SEQUENCE</scope>
</reference>
<proteinExistence type="predicted"/>
<dbReference type="EMBL" id="OIVN01000031">
    <property type="protein sequence ID" value="SPC72916.1"/>
    <property type="molecule type" value="Genomic_DNA"/>
</dbReference>
<feature type="domain" description="Phorbol-ester/DAG-type" evidence="5">
    <location>
        <begin position="71"/>
        <end position="128"/>
    </location>
</feature>
<dbReference type="SUPFAM" id="SSF57889">
    <property type="entry name" value="Cysteine-rich domain"/>
    <property type="match status" value="8"/>
</dbReference>
<dbReference type="InterPro" id="IPR002219">
    <property type="entry name" value="PKC_DAG/PE"/>
</dbReference>
<accession>A0A2N9E1Z0</accession>
<dbReference type="PANTHER" id="PTHR32410">
    <property type="entry name" value="CYSTEINE/HISTIDINE-RICH C1 DOMAIN FAMILY PROTEIN"/>
    <property type="match status" value="1"/>
</dbReference>
<keyword evidence="1" id="KW-0479">Metal-binding</keyword>
<dbReference type="InterPro" id="IPR053192">
    <property type="entry name" value="Vacuole_Formation_Reg"/>
</dbReference>
<dbReference type="Pfam" id="PF03107">
    <property type="entry name" value="C1_2"/>
    <property type="match status" value="7"/>
</dbReference>
<evidence type="ECO:0000256" key="2">
    <source>
        <dbReference type="ARBA" id="ARBA00022737"/>
    </source>
</evidence>
<keyword evidence="3" id="KW-0863">Zinc-finger</keyword>
<dbReference type="PANTHER" id="PTHR32410:SF163">
    <property type="entry name" value="DC1 DOMAIN-CONTAINING PROTEIN"/>
    <property type="match status" value="1"/>
</dbReference>
<gene>
    <name evidence="7" type="ORF">FSB_LOCUS44698</name>
    <name evidence="6" type="ORF">FSB_LOCUS798</name>
</gene>
<evidence type="ECO:0000259" key="5">
    <source>
        <dbReference type="PROSITE" id="PS50081"/>
    </source>
</evidence>
<dbReference type="InterPro" id="IPR001965">
    <property type="entry name" value="Znf_PHD"/>
</dbReference>
<dbReference type="PROSITE" id="PS50081">
    <property type="entry name" value="ZF_DAG_PE_2"/>
    <property type="match status" value="1"/>
</dbReference>
<dbReference type="InterPro" id="IPR046349">
    <property type="entry name" value="C1-like_sf"/>
</dbReference>
<dbReference type="Gene3D" id="3.30.60.20">
    <property type="match status" value="1"/>
</dbReference>
<dbReference type="EMBL" id="OIVN01004342">
    <property type="protein sequence ID" value="SPD16816.1"/>
    <property type="molecule type" value="Genomic_DNA"/>
</dbReference>
<dbReference type="GO" id="GO:0008270">
    <property type="term" value="F:zinc ion binding"/>
    <property type="evidence" value="ECO:0007669"/>
    <property type="project" value="UniProtKB-KW"/>
</dbReference>
<keyword evidence="4" id="KW-0862">Zinc</keyword>
<dbReference type="AlphaFoldDB" id="A0A2N9E1Z0"/>
<evidence type="ECO:0000313" key="6">
    <source>
        <dbReference type="EMBL" id="SPC72916.1"/>
    </source>
</evidence>
<evidence type="ECO:0000256" key="1">
    <source>
        <dbReference type="ARBA" id="ARBA00022723"/>
    </source>
</evidence>
<evidence type="ECO:0000256" key="4">
    <source>
        <dbReference type="ARBA" id="ARBA00022833"/>
    </source>
</evidence>
<dbReference type="SMART" id="SM00249">
    <property type="entry name" value="PHD"/>
    <property type="match status" value="3"/>
</dbReference>
<protein>
    <recommendedName>
        <fullName evidence="5">Phorbol-ester/DAG-type domain-containing protein</fullName>
    </recommendedName>
</protein>
<keyword evidence="2" id="KW-0677">Repeat</keyword>
<evidence type="ECO:0000256" key="3">
    <source>
        <dbReference type="ARBA" id="ARBA00022771"/>
    </source>
</evidence>
<organism evidence="6">
    <name type="scientific">Fagus sylvatica</name>
    <name type="common">Beechnut</name>
    <dbReference type="NCBI Taxonomy" id="28930"/>
    <lineage>
        <taxon>Eukaryota</taxon>
        <taxon>Viridiplantae</taxon>
        <taxon>Streptophyta</taxon>
        <taxon>Embryophyta</taxon>
        <taxon>Tracheophyta</taxon>
        <taxon>Spermatophyta</taxon>
        <taxon>Magnoliopsida</taxon>
        <taxon>eudicotyledons</taxon>
        <taxon>Gunneridae</taxon>
        <taxon>Pentapetalae</taxon>
        <taxon>rosids</taxon>
        <taxon>fabids</taxon>
        <taxon>Fagales</taxon>
        <taxon>Fagaceae</taxon>
        <taxon>Fagus</taxon>
    </lineage>
</organism>